<dbReference type="InterPro" id="IPR011537">
    <property type="entry name" value="NADH-UbQ_OxRdtase_suF"/>
</dbReference>
<evidence type="ECO:0000256" key="13">
    <source>
        <dbReference type="ARBA" id="ARBA00046881"/>
    </source>
</evidence>
<dbReference type="InterPro" id="IPR001949">
    <property type="entry name" value="NADH-UbQ_OxRdtase_51kDa_CS"/>
</dbReference>
<dbReference type="InterPro" id="IPR019575">
    <property type="entry name" value="Nuop51_4Fe4S-bd"/>
</dbReference>
<dbReference type="Pfam" id="PF01512">
    <property type="entry name" value="Complex1_51K"/>
    <property type="match status" value="1"/>
</dbReference>
<dbReference type="GO" id="GO:0051539">
    <property type="term" value="F:4 iron, 4 sulfur cluster binding"/>
    <property type="evidence" value="ECO:0007669"/>
    <property type="project" value="UniProtKB-UniRule"/>
</dbReference>
<comment type="caution">
    <text evidence="17">The sequence shown here is derived from an EMBL/GenBank/DDBJ whole genome shotgun (WGS) entry which is preliminary data.</text>
</comment>
<comment type="function">
    <text evidence="15">Core subunit of the mitochondrial membrane respiratory chain NADH dehydrogenase (Complex I) which catalyzes electron transfer from NADH through the respiratory chain, using ubiquinone as an electron acceptor. Essential for the catalytic activity and assembly of complex I.</text>
</comment>
<evidence type="ECO:0000256" key="14">
    <source>
        <dbReference type="ARBA" id="ARBA00048769"/>
    </source>
</evidence>
<dbReference type="SUPFAM" id="SSF142984">
    <property type="entry name" value="Nqo1 middle domain-like"/>
    <property type="match status" value="1"/>
</dbReference>
<dbReference type="NCBIfam" id="TIGR01959">
    <property type="entry name" value="nuoF_fam"/>
    <property type="match status" value="1"/>
</dbReference>
<keyword evidence="15" id="KW-0472">Membrane</keyword>
<dbReference type="GO" id="GO:0003954">
    <property type="term" value="F:NADH dehydrogenase activity"/>
    <property type="evidence" value="ECO:0007669"/>
    <property type="project" value="TreeGrafter"/>
</dbReference>
<evidence type="ECO:0000256" key="6">
    <source>
        <dbReference type="ARBA" id="ARBA00022630"/>
    </source>
</evidence>
<keyword evidence="9" id="KW-1278">Translocase</keyword>
<sequence length="552" mass="61762">MEFPAMDVVDFLVDIVLITQLPKIKMADHRHLTHFVYLHLCQMERRVVVESIWAMNRVRLTAERLGHSLIAKTSLFLARAFSFQRHRFLSCIFFALIFHHPTNVFVISLRCKQGFPYWIMIYSNYVPHILKGNLRGIDVYEGQGGYQQLKNCMEMKPEHIVDTVKRSGLRGRGGAGFPTGLKWSFIAKPEGKPRYLACNGDESEPGTFKDRQIFEQNPHLLIEGCLIAAYALGLTACYIYIRGEYLKWIKMVEKAVAEAYQKKYVGKNILGSGFSTEIIIHRGAGAYICGEETGLINSIEGKRPYPRIKPPFPAQVGLWGCPTIINNVETLSNIPVIMQLGAEAYSKIGAPDHPGPLLYGISGHVNKPGVYELPTGMKITDLIHDVAGGVKDGKKVKAVIPGGSSMPILRGDQLDGVTMNTDSLKKAGTLIGTAGLIVMDEDTDIVEVVGRLSHFYHHESCGQCTPCREGTGWVELIYQKFLRNEATKRDIDLLLDICRQMEGKTICALADGAAWAYKFSIERFREEYEKHCQGNELQPGEWDYKTKAASGV</sequence>
<dbReference type="Gene3D" id="1.20.1440.230">
    <property type="entry name" value="NADH-ubiquinone oxidoreductase 51kDa subunit, iron-sulphur binding domain"/>
    <property type="match status" value="1"/>
</dbReference>
<evidence type="ECO:0000256" key="5">
    <source>
        <dbReference type="ARBA" id="ARBA00022485"/>
    </source>
</evidence>
<evidence type="ECO:0000256" key="2">
    <source>
        <dbReference type="ARBA" id="ARBA00001966"/>
    </source>
</evidence>
<comment type="cofactor">
    <cofactor evidence="2 15">
        <name>[4Fe-4S] cluster</name>
        <dbReference type="ChEBI" id="CHEBI:49883"/>
    </cofactor>
</comment>
<proteinExistence type="inferred from homology"/>
<keyword evidence="8 15" id="KW-0479">Metal-binding</keyword>
<evidence type="ECO:0000256" key="8">
    <source>
        <dbReference type="ARBA" id="ARBA00022723"/>
    </source>
</evidence>
<dbReference type="Proteomes" id="UP001195483">
    <property type="component" value="Unassembled WGS sequence"/>
</dbReference>
<dbReference type="SMART" id="SM00928">
    <property type="entry name" value="NADH_4Fe-4S"/>
    <property type="match status" value="1"/>
</dbReference>
<dbReference type="GO" id="GO:0010181">
    <property type="term" value="F:FMN binding"/>
    <property type="evidence" value="ECO:0007669"/>
    <property type="project" value="InterPro"/>
</dbReference>
<comment type="subunit">
    <text evidence="13">Core subunit of respiratory chain NADH dehydrogenase (Complex I) which is composed of 45 different subunits. This is a component of the flavoprotein-sulfur (FP) fragment of the enzyme. Interacts with RAB5IF.</text>
</comment>
<dbReference type="FunFam" id="3.40.50.11540:FF:000001">
    <property type="entry name" value="NADH dehydrogenase [ubiquinone] flavoprotein 1, mitochondrial"/>
    <property type="match status" value="1"/>
</dbReference>
<dbReference type="PROSITE" id="PS00645">
    <property type="entry name" value="COMPLEX1_51K_2"/>
    <property type="match status" value="1"/>
</dbReference>
<name>A0AAE0RZI0_9BIVA</name>
<protein>
    <recommendedName>
        <fullName evidence="4 15">NADH dehydrogenase [ubiquinone] flavoprotein 1, mitochondrial</fullName>
        <ecNumber evidence="15">7.1.1.2</ecNumber>
    </recommendedName>
</protein>
<keyword evidence="15" id="KW-0249">Electron transport</keyword>
<keyword evidence="6 15" id="KW-0285">Flavoprotein</keyword>
<keyword evidence="7 15" id="KW-0288">FMN</keyword>
<dbReference type="GO" id="GO:0051287">
    <property type="term" value="F:NAD binding"/>
    <property type="evidence" value="ECO:0007669"/>
    <property type="project" value="UniProtKB-UniRule"/>
</dbReference>
<dbReference type="Gene3D" id="6.10.250.1450">
    <property type="match status" value="1"/>
</dbReference>
<feature type="domain" description="NADH-ubiquinone oxidoreductase 51kDa subunit iron-sulphur binding" evidence="16">
    <location>
        <begin position="446"/>
        <end position="491"/>
    </location>
</feature>
<dbReference type="GO" id="GO:0005743">
    <property type="term" value="C:mitochondrial inner membrane"/>
    <property type="evidence" value="ECO:0007669"/>
    <property type="project" value="UniProtKB-SubCell"/>
</dbReference>
<dbReference type="Pfam" id="PF10589">
    <property type="entry name" value="NADH_4Fe-4S"/>
    <property type="match status" value="1"/>
</dbReference>
<dbReference type="InterPro" id="IPR037225">
    <property type="entry name" value="Nuo51_FMN-bd_sf"/>
</dbReference>
<keyword evidence="12 15" id="KW-0520">NAD</keyword>
<dbReference type="GO" id="GO:0008137">
    <property type="term" value="F:NADH dehydrogenase (ubiquinone) activity"/>
    <property type="evidence" value="ECO:0007669"/>
    <property type="project" value="UniProtKB-EC"/>
</dbReference>
<keyword evidence="18" id="KW-1185">Reference proteome</keyword>
<keyword evidence="15" id="KW-0679">Respiratory chain</keyword>
<organism evidence="17 18">
    <name type="scientific">Potamilus streckersoni</name>
    <dbReference type="NCBI Taxonomy" id="2493646"/>
    <lineage>
        <taxon>Eukaryota</taxon>
        <taxon>Metazoa</taxon>
        <taxon>Spiralia</taxon>
        <taxon>Lophotrochozoa</taxon>
        <taxon>Mollusca</taxon>
        <taxon>Bivalvia</taxon>
        <taxon>Autobranchia</taxon>
        <taxon>Heteroconchia</taxon>
        <taxon>Palaeoheterodonta</taxon>
        <taxon>Unionida</taxon>
        <taxon>Unionoidea</taxon>
        <taxon>Unionidae</taxon>
        <taxon>Ambleminae</taxon>
        <taxon>Lampsilini</taxon>
        <taxon>Potamilus</taxon>
    </lineage>
</organism>
<dbReference type="PANTHER" id="PTHR11780:SF10">
    <property type="entry name" value="NADH DEHYDROGENASE [UBIQUINONE] FLAVOPROTEIN 1, MITOCHONDRIAL"/>
    <property type="match status" value="1"/>
</dbReference>
<dbReference type="GO" id="GO:0046872">
    <property type="term" value="F:metal ion binding"/>
    <property type="evidence" value="ECO:0007669"/>
    <property type="project" value="UniProtKB-KW"/>
</dbReference>
<evidence type="ECO:0000256" key="3">
    <source>
        <dbReference type="ARBA" id="ARBA00007523"/>
    </source>
</evidence>
<dbReference type="PANTHER" id="PTHR11780">
    <property type="entry name" value="NADH-UBIQUINONE OXIDOREDUCTASE FLAVOPROTEIN 1 NDUFV1"/>
    <property type="match status" value="1"/>
</dbReference>
<evidence type="ECO:0000256" key="9">
    <source>
        <dbReference type="ARBA" id="ARBA00022967"/>
    </source>
</evidence>
<dbReference type="InterPro" id="IPR050837">
    <property type="entry name" value="ComplexI_51kDa_subunit"/>
</dbReference>
<evidence type="ECO:0000256" key="12">
    <source>
        <dbReference type="ARBA" id="ARBA00023027"/>
    </source>
</evidence>
<dbReference type="GO" id="GO:0045333">
    <property type="term" value="P:cellular respiration"/>
    <property type="evidence" value="ECO:0007669"/>
    <property type="project" value="TreeGrafter"/>
</dbReference>
<dbReference type="Gene3D" id="3.10.20.600">
    <property type="match status" value="1"/>
</dbReference>
<keyword evidence="15" id="KW-0813">Transport</keyword>
<dbReference type="Gene3D" id="3.40.50.11540">
    <property type="entry name" value="NADH-ubiquinone oxidoreductase 51kDa subunit"/>
    <property type="match status" value="1"/>
</dbReference>
<reference evidence="17" key="1">
    <citation type="journal article" date="2021" name="Genome Biol. Evol.">
        <title>A High-Quality Reference Genome for a Parasitic Bivalve with Doubly Uniparental Inheritance (Bivalvia: Unionida).</title>
        <authorList>
            <person name="Smith C.H."/>
        </authorList>
    </citation>
    <scope>NUCLEOTIDE SEQUENCE</scope>
    <source>
        <strain evidence="17">CHS0354</strain>
    </source>
</reference>
<dbReference type="FunFam" id="1.20.1440.230:FF:000001">
    <property type="entry name" value="Mitochondrial NADH dehydrogenase flavoprotein 1"/>
    <property type="match status" value="1"/>
</dbReference>
<keyword evidence="11 15" id="KW-0411">Iron-sulfur</keyword>
<reference evidence="17" key="2">
    <citation type="journal article" date="2021" name="Genome Biol. Evol.">
        <title>Developing a high-quality reference genome for a parasitic bivalve with doubly uniparental inheritance (Bivalvia: Unionida).</title>
        <authorList>
            <person name="Smith C.H."/>
        </authorList>
    </citation>
    <scope>NUCLEOTIDE SEQUENCE</scope>
    <source>
        <strain evidence="17">CHS0354</strain>
        <tissue evidence="17">Mantle</tissue>
    </source>
</reference>
<keyword evidence="15" id="KW-0999">Mitochondrion inner membrane</keyword>
<dbReference type="NCBIfam" id="NF010120">
    <property type="entry name" value="PRK13596.1"/>
    <property type="match status" value="1"/>
</dbReference>
<comment type="cofactor">
    <cofactor evidence="1 15">
        <name>FMN</name>
        <dbReference type="ChEBI" id="CHEBI:58210"/>
    </cofactor>
</comment>
<keyword evidence="5 15" id="KW-0004">4Fe-4S</keyword>
<keyword evidence="10 15" id="KW-0408">Iron</keyword>
<evidence type="ECO:0000256" key="4">
    <source>
        <dbReference type="ARBA" id="ARBA00022402"/>
    </source>
</evidence>
<comment type="subcellular location">
    <subcellularLocation>
        <location evidence="15">Mitochondrion inner membrane</location>
        <topology evidence="15">Peripheral membrane protein</topology>
        <orientation evidence="15">Matrix side</orientation>
    </subcellularLocation>
</comment>
<dbReference type="AlphaFoldDB" id="A0AAE0RZI0"/>
<evidence type="ECO:0000313" key="17">
    <source>
        <dbReference type="EMBL" id="KAK3582476.1"/>
    </source>
</evidence>
<comment type="similarity">
    <text evidence="3 15">Belongs to the complex I 51 kDa subunit family.</text>
</comment>
<accession>A0AAE0RZI0</accession>
<dbReference type="SUPFAM" id="SSF140490">
    <property type="entry name" value="Nqo1C-terminal domain-like"/>
    <property type="match status" value="1"/>
</dbReference>
<dbReference type="InterPro" id="IPR054765">
    <property type="entry name" value="SLBB_dom"/>
</dbReference>
<dbReference type="Pfam" id="PF22461">
    <property type="entry name" value="SLBB_2"/>
    <property type="match status" value="1"/>
</dbReference>
<evidence type="ECO:0000256" key="15">
    <source>
        <dbReference type="RuleBase" id="RU364066"/>
    </source>
</evidence>
<evidence type="ECO:0000256" key="7">
    <source>
        <dbReference type="ARBA" id="ARBA00022643"/>
    </source>
</evidence>
<evidence type="ECO:0000313" key="18">
    <source>
        <dbReference type="Proteomes" id="UP001195483"/>
    </source>
</evidence>
<dbReference type="EC" id="7.1.1.2" evidence="15"/>
<comment type="catalytic activity">
    <reaction evidence="14">
        <text>a ubiquinone + NADH + 5 H(+)(in) = a ubiquinol + NAD(+) + 4 H(+)(out)</text>
        <dbReference type="Rhea" id="RHEA:29091"/>
        <dbReference type="Rhea" id="RHEA-COMP:9565"/>
        <dbReference type="Rhea" id="RHEA-COMP:9566"/>
        <dbReference type="ChEBI" id="CHEBI:15378"/>
        <dbReference type="ChEBI" id="CHEBI:16389"/>
        <dbReference type="ChEBI" id="CHEBI:17976"/>
        <dbReference type="ChEBI" id="CHEBI:57540"/>
        <dbReference type="ChEBI" id="CHEBI:57945"/>
        <dbReference type="EC" id="7.1.1.2"/>
    </reaction>
    <physiologicalReaction direction="left-to-right" evidence="14">
        <dbReference type="Rhea" id="RHEA:29092"/>
    </physiologicalReaction>
</comment>
<dbReference type="EMBL" id="JAEAOA010001427">
    <property type="protein sequence ID" value="KAK3582476.1"/>
    <property type="molecule type" value="Genomic_DNA"/>
</dbReference>
<evidence type="ECO:0000256" key="1">
    <source>
        <dbReference type="ARBA" id="ARBA00001917"/>
    </source>
</evidence>
<evidence type="ECO:0000259" key="16">
    <source>
        <dbReference type="SMART" id="SM00928"/>
    </source>
</evidence>
<keyword evidence="15" id="KW-0809">Transit peptide</keyword>
<reference evidence="17" key="3">
    <citation type="submission" date="2023-05" db="EMBL/GenBank/DDBJ databases">
        <authorList>
            <person name="Smith C.H."/>
        </authorList>
    </citation>
    <scope>NUCLEOTIDE SEQUENCE</scope>
    <source>
        <strain evidence="17">CHS0354</strain>
        <tissue evidence="17">Mantle</tissue>
    </source>
</reference>
<dbReference type="SUPFAM" id="SSF142019">
    <property type="entry name" value="Nqo1 FMN-binding domain-like"/>
    <property type="match status" value="1"/>
</dbReference>
<gene>
    <name evidence="17" type="ORF">CHS0354_024023</name>
</gene>
<evidence type="ECO:0000256" key="11">
    <source>
        <dbReference type="ARBA" id="ARBA00023014"/>
    </source>
</evidence>
<dbReference type="InterPro" id="IPR037207">
    <property type="entry name" value="Nuop51_4Fe4S-bd_sf"/>
</dbReference>
<evidence type="ECO:0000256" key="10">
    <source>
        <dbReference type="ARBA" id="ARBA00023004"/>
    </source>
</evidence>
<dbReference type="InterPro" id="IPR011538">
    <property type="entry name" value="Nuo51_FMN-bd"/>
</dbReference>
<keyword evidence="15" id="KW-0496">Mitochondrion</keyword>